<dbReference type="InterPro" id="IPR050090">
    <property type="entry name" value="Tyrosine_recombinase_XerCD"/>
</dbReference>
<reference evidence="8 9" key="1">
    <citation type="submission" date="2016-06" db="EMBL/GenBank/DDBJ databases">
        <title>Complete genome sequences of Bordetella bronchialis and Bordetella flabilis.</title>
        <authorList>
            <person name="LiPuma J.J."/>
            <person name="Spilker T."/>
        </authorList>
    </citation>
    <scope>NUCLEOTIDE SEQUENCE [LARGE SCALE GENOMIC DNA]</scope>
    <source>
        <strain evidence="8 9">AU17976</strain>
    </source>
</reference>
<dbReference type="STRING" id="463025.BAU08_05625"/>
<dbReference type="RefSeq" id="WP_066668445.1">
    <property type="nucleotide sequence ID" value="NZ_CP016171.1"/>
</dbReference>
<dbReference type="Gene3D" id="1.10.150.130">
    <property type="match status" value="1"/>
</dbReference>
<evidence type="ECO:0000256" key="1">
    <source>
        <dbReference type="ARBA" id="ARBA00008857"/>
    </source>
</evidence>
<dbReference type="Proteomes" id="UP000092213">
    <property type="component" value="Chromosome"/>
</dbReference>
<name>A0A193FV09_9BORD</name>
<dbReference type="InterPro" id="IPR044068">
    <property type="entry name" value="CB"/>
</dbReference>
<feature type="domain" description="Core-binding (CB)" evidence="7">
    <location>
        <begin position="64"/>
        <end position="161"/>
    </location>
</feature>
<dbReference type="SUPFAM" id="SSF56349">
    <property type="entry name" value="DNA breaking-rejoining enzymes"/>
    <property type="match status" value="1"/>
</dbReference>
<keyword evidence="4" id="KW-0233">DNA recombination</keyword>
<dbReference type="InterPro" id="IPR013762">
    <property type="entry name" value="Integrase-like_cat_sf"/>
</dbReference>
<sequence>MGRKPYKNLNLPRGMRARRQKSGRTFYYYDAGGRPRKEIPLGPDYVVAVQKWAELEKAPLPMDATFRQAAERYVRDVLPNKSARSQRDNLIELEFLYQFFDDPPAPLRLIRPVNIRQYMTWRGERSRQWFLSKGRPVPAKAGHVRANREIALFSHIFNYARDSGMTDASNPCLGIARNQEEGRDVYVEESAYRKVWEVADWPLRDAMDLAYLTGQRPSDTARMTDHDIKDGVLSVKQAKTRTKVRIEVVGELATVIARIRERRNRFKVVTTALVVNGYGRPVMARTISEWLKQARRAAGVPDGDFQFRDLRAKAGTDKAESAKDARQAQKQLGHSRLSTTEIYLRNRRGEKVGPTR</sequence>
<dbReference type="PANTHER" id="PTHR30349">
    <property type="entry name" value="PHAGE INTEGRASE-RELATED"/>
    <property type="match status" value="1"/>
</dbReference>
<dbReference type="PANTHER" id="PTHR30349:SF41">
    <property type="entry name" value="INTEGRASE_RECOMBINASE PROTEIN MJ0367-RELATED"/>
    <property type="match status" value="1"/>
</dbReference>
<dbReference type="Pfam" id="PF00589">
    <property type="entry name" value="Phage_integrase"/>
    <property type="match status" value="1"/>
</dbReference>
<organism evidence="8 9">
    <name type="scientific">Bordetella bronchialis</name>
    <dbReference type="NCBI Taxonomy" id="463025"/>
    <lineage>
        <taxon>Bacteria</taxon>
        <taxon>Pseudomonadati</taxon>
        <taxon>Pseudomonadota</taxon>
        <taxon>Betaproteobacteria</taxon>
        <taxon>Burkholderiales</taxon>
        <taxon>Alcaligenaceae</taxon>
        <taxon>Bordetella</taxon>
    </lineage>
</organism>
<proteinExistence type="inferred from homology"/>
<evidence type="ECO:0000259" key="6">
    <source>
        <dbReference type="PROSITE" id="PS51898"/>
    </source>
</evidence>
<evidence type="ECO:0000259" key="7">
    <source>
        <dbReference type="PROSITE" id="PS51900"/>
    </source>
</evidence>
<dbReference type="InterPro" id="IPR010998">
    <property type="entry name" value="Integrase_recombinase_N"/>
</dbReference>
<evidence type="ECO:0000256" key="3">
    <source>
        <dbReference type="ARBA" id="ARBA00023125"/>
    </source>
</evidence>
<comment type="similarity">
    <text evidence="1">Belongs to the 'phage' integrase family.</text>
</comment>
<evidence type="ECO:0000313" key="8">
    <source>
        <dbReference type="EMBL" id="ANN70879.1"/>
    </source>
</evidence>
<keyword evidence="2" id="KW-0229">DNA integration</keyword>
<protein>
    <submittedName>
        <fullName evidence="8">Integrase</fullName>
    </submittedName>
</protein>
<accession>A0A193FV09</accession>
<evidence type="ECO:0000313" key="9">
    <source>
        <dbReference type="Proteomes" id="UP000092213"/>
    </source>
</evidence>
<dbReference type="GO" id="GO:0015074">
    <property type="term" value="P:DNA integration"/>
    <property type="evidence" value="ECO:0007669"/>
    <property type="project" value="UniProtKB-KW"/>
</dbReference>
<feature type="domain" description="Tyr recombinase" evidence="6">
    <location>
        <begin position="181"/>
        <end position="356"/>
    </location>
</feature>
<dbReference type="PROSITE" id="PS51900">
    <property type="entry name" value="CB"/>
    <property type="match status" value="1"/>
</dbReference>
<evidence type="ECO:0000256" key="2">
    <source>
        <dbReference type="ARBA" id="ARBA00022908"/>
    </source>
</evidence>
<dbReference type="InterPro" id="IPR002104">
    <property type="entry name" value="Integrase_catalytic"/>
</dbReference>
<dbReference type="AlphaFoldDB" id="A0A193FV09"/>
<dbReference type="PROSITE" id="PS51898">
    <property type="entry name" value="TYR_RECOMBINASE"/>
    <property type="match status" value="1"/>
</dbReference>
<dbReference type="GO" id="GO:0003677">
    <property type="term" value="F:DNA binding"/>
    <property type="evidence" value="ECO:0007669"/>
    <property type="project" value="UniProtKB-UniRule"/>
</dbReference>
<evidence type="ECO:0000256" key="5">
    <source>
        <dbReference type="PROSITE-ProRule" id="PRU01248"/>
    </source>
</evidence>
<dbReference type="GO" id="GO:0006310">
    <property type="term" value="P:DNA recombination"/>
    <property type="evidence" value="ECO:0007669"/>
    <property type="project" value="UniProtKB-KW"/>
</dbReference>
<evidence type="ECO:0000256" key="4">
    <source>
        <dbReference type="ARBA" id="ARBA00023172"/>
    </source>
</evidence>
<keyword evidence="3 5" id="KW-0238">DNA-binding</keyword>
<dbReference type="Gene3D" id="1.10.443.10">
    <property type="entry name" value="Intergrase catalytic core"/>
    <property type="match status" value="1"/>
</dbReference>
<gene>
    <name evidence="8" type="ORF">BAU08_05625</name>
</gene>
<dbReference type="EMBL" id="CP016171">
    <property type="protein sequence ID" value="ANN70879.1"/>
    <property type="molecule type" value="Genomic_DNA"/>
</dbReference>
<dbReference type="InterPro" id="IPR011010">
    <property type="entry name" value="DNA_brk_join_enz"/>
</dbReference>